<dbReference type="Proteomes" id="UP000294854">
    <property type="component" value="Unassembled WGS sequence"/>
</dbReference>
<dbReference type="AlphaFoldDB" id="A0A4R5NS52"/>
<feature type="active site" description="Proton donor" evidence="2">
    <location>
        <position position="88"/>
    </location>
</feature>
<accession>A0A4R5NS52</accession>
<evidence type="ECO:0000313" key="4">
    <source>
        <dbReference type="Proteomes" id="UP000294854"/>
    </source>
</evidence>
<reference evidence="3 4" key="1">
    <citation type="journal article" date="2019" name="Appl. Microbiol. Biotechnol.">
        <title>Uncovering carbohydrate metabolism through a genotype-phenotype association study of 56 lactic acid bacteria genomes.</title>
        <authorList>
            <person name="Buron-Moles G."/>
            <person name="Chailyan A."/>
            <person name="Dolejs I."/>
            <person name="Forster J."/>
            <person name="Miks M.H."/>
        </authorList>
    </citation>
    <scope>NUCLEOTIDE SEQUENCE [LARGE SCALE GENOMIC DNA]</scope>
    <source>
        <strain evidence="3 4">ATCC 49373</strain>
    </source>
</reference>
<name>A0A4R5NS52_9LACO</name>
<comment type="caution">
    <text evidence="3">The sequence shown here is derived from an EMBL/GenBank/DDBJ whole genome shotgun (WGS) entry which is preliminary data.</text>
</comment>
<organism evidence="3 4">
    <name type="scientific">Secundilactobacillus malefermentans</name>
    <dbReference type="NCBI Taxonomy" id="176292"/>
    <lineage>
        <taxon>Bacteria</taxon>
        <taxon>Bacillati</taxon>
        <taxon>Bacillota</taxon>
        <taxon>Bacilli</taxon>
        <taxon>Lactobacillales</taxon>
        <taxon>Lactobacillaceae</taxon>
        <taxon>Secundilactobacillus</taxon>
    </lineage>
</organism>
<dbReference type="GO" id="GO:0006415">
    <property type="term" value="P:translational termination"/>
    <property type="evidence" value="ECO:0007669"/>
    <property type="project" value="TreeGrafter"/>
</dbReference>
<dbReference type="InterPro" id="IPR004386">
    <property type="entry name" value="Toxin_YafQ-like"/>
</dbReference>
<dbReference type="EMBL" id="PUFO01000016">
    <property type="protein sequence ID" value="TDG79956.1"/>
    <property type="molecule type" value="Genomic_DNA"/>
</dbReference>
<dbReference type="NCBIfam" id="TIGR02385">
    <property type="entry name" value="RelE_StbE"/>
    <property type="match status" value="1"/>
</dbReference>
<evidence type="ECO:0000313" key="3">
    <source>
        <dbReference type="EMBL" id="TDG79956.1"/>
    </source>
</evidence>
<dbReference type="Pfam" id="PF15738">
    <property type="entry name" value="YafQ_toxin"/>
    <property type="match status" value="1"/>
</dbReference>
<dbReference type="InterPro" id="IPR007712">
    <property type="entry name" value="RelE/ParE_toxin"/>
</dbReference>
<dbReference type="InterPro" id="IPR035093">
    <property type="entry name" value="RelE/ParE_toxin_dom_sf"/>
</dbReference>
<keyword evidence="1" id="KW-1277">Toxin-antitoxin system</keyword>
<sequence length="93" mass="11164">MNEIKFKVAFQHEFKKHLKKIIKSGQYNIADFDLVYELLIRDIPLPARYNDHPLINRKPERECHIKPDWLLIYKFDADFVKFIDTGSHSSLFD</sequence>
<dbReference type="Gene3D" id="3.30.2310.20">
    <property type="entry name" value="RelE-like"/>
    <property type="match status" value="1"/>
</dbReference>
<dbReference type="RefSeq" id="WP_010620350.1">
    <property type="nucleotide sequence ID" value="NZ_CP042371.1"/>
</dbReference>
<protein>
    <submittedName>
        <fullName evidence="3">Uncharacterized protein</fullName>
    </submittedName>
</protein>
<dbReference type="SUPFAM" id="SSF143011">
    <property type="entry name" value="RelE-like"/>
    <property type="match status" value="1"/>
</dbReference>
<gene>
    <name evidence="3" type="ORF">C5L31_002175</name>
</gene>
<keyword evidence="4" id="KW-1185">Reference proteome</keyword>
<dbReference type="PIRSF" id="PIRSF006156">
    <property type="entry name" value="YafQ"/>
    <property type="match status" value="1"/>
</dbReference>
<dbReference type="PANTHER" id="PTHR40588">
    <property type="entry name" value="MRNA INTERFERASE TOXIN YAFQ"/>
    <property type="match status" value="1"/>
</dbReference>
<dbReference type="STRING" id="1122149.FD44_GL001793"/>
<evidence type="ECO:0000256" key="1">
    <source>
        <dbReference type="ARBA" id="ARBA00022649"/>
    </source>
</evidence>
<dbReference type="GO" id="GO:0006402">
    <property type="term" value="P:mRNA catabolic process"/>
    <property type="evidence" value="ECO:0007669"/>
    <property type="project" value="TreeGrafter"/>
</dbReference>
<dbReference type="OrthoDB" id="7030467at2"/>
<proteinExistence type="predicted"/>
<evidence type="ECO:0000256" key="2">
    <source>
        <dbReference type="PIRSR" id="PIRSR006156-1"/>
    </source>
</evidence>
<dbReference type="PANTHER" id="PTHR40588:SF1">
    <property type="entry name" value="MRNA INTERFERASE TOXIN YAFQ"/>
    <property type="match status" value="1"/>
</dbReference>
<dbReference type="GO" id="GO:0004521">
    <property type="term" value="F:RNA endonuclease activity"/>
    <property type="evidence" value="ECO:0007669"/>
    <property type="project" value="TreeGrafter"/>
</dbReference>